<dbReference type="KEGG" id="hro:HELRODRAFT_142806"/>
<evidence type="ECO:0000313" key="5">
    <source>
        <dbReference type="Proteomes" id="UP000015101"/>
    </source>
</evidence>
<organism evidence="4 5">
    <name type="scientific">Helobdella robusta</name>
    <name type="common">Californian leech</name>
    <dbReference type="NCBI Taxonomy" id="6412"/>
    <lineage>
        <taxon>Eukaryota</taxon>
        <taxon>Metazoa</taxon>
        <taxon>Spiralia</taxon>
        <taxon>Lophotrochozoa</taxon>
        <taxon>Annelida</taxon>
        <taxon>Clitellata</taxon>
        <taxon>Hirudinea</taxon>
        <taxon>Rhynchobdellida</taxon>
        <taxon>Glossiphoniidae</taxon>
        <taxon>Helobdella</taxon>
    </lineage>
</organism>
<dbReference type="GO" id="GO:0003924">
    <property type="term" value="F:GTPase activity"/>
    <property type="evidence" value="ECO:0000318"/>
    <property type="project" value="GO_Central"/>
</dbReference>
<dbReference type="SMART" id="SM00175">
    <property type="entry name" value="RAB"/>
    <property type="match status" value="1"/>
</dbReference>
<sequence>PLKRKRTYKIIILGDSAVGKTCLTSKFCHGKFPENPESTVGLDFREKNVQVANECIKIQIWDTAGQERFRKSMVPHYYRNVHAVIYVYDITRKSTFDNIISWMAECELHNPGKQIPAVLVGNKRDVPPHLREVHSHVAMSFAKLHEMEFFETSPKD</sequence>
<dbReference type="EMBL" id="KB096742">
    <property type="protein sequence ID" value="ESO02007.1"/>
    <property type="molecule type" value="Genomic_DNA"/>
</dbReference>
<reference evidence="4" key="3">
    <citation type="submission" date="2015-06" db="UniProtKB">
        <authorList>
            <consortium name="EnsemblMetazoa"/>
        </authorList>
    </citation>
    <scope>IDENTIFICATION</scope>
</reference>
<dbReference type="InParanoid" id="T1EJ77"/>
<evidence type="ECO:0008006" key="6">
    <source>
        <dbReference type="Google" id="ProtNLM"/>
    </source>
</evidence>
<keyword evidence="5" id="KW-1185">Reference proteome</keyword>
<dbReference type="Gene3D" id="3.40.50.300">
    <property type="entry name" value="P-loop containing nucleotide triphosphate hydrolases"/>
    <property type="match status" value="1"/>
</dbReference>
<dbReference type="NCBIfam" id="TIGR00231">
    <property type="entry name" value="small_GTP"/>
    <property type="match status" value="1"/>
</dbReference>
<dbReference type="AlphaFoldDB" id="T1EJ77"/>
<dbReference type="GO" id="GO:0005794">
    <property type="term" value="C:Golgi apparatus"/>
    <property type="evidence" value="ECO:0000318"/>
    <property type="project" value="GO_Central"/>
</dbReference>
<dbReference type="EMBL" id="AMQM01000770">
    <property type="status" value="NOT_ANNOTATED_CDS"/>
    <property type="molecule type" value="Genomic_DNA"/>
</dbReference>
<evidence type="ECO:0000313" key="4">
    <source>
        <dbReference type="EnsemblMetazoa" id="HelroP142806"/>
    </source>
</evidence>
<evidence type="ECO:0000256" key="1">
    <source>
        <dbReference type="ARBA" id="ARBA00006270"/>
    </source>
</evidence>
<dbReference type="PROSITE" id="PS51419">
    <property type="entry name" value="RAB"/>
    <property type="match status" value="1"/>
</dbReference>
<protein>
    <recommendedName>
        <fullName evidence="6">SOCS box domain-containing protein</fullName>
    </recommendedName>
</protein>
<dbReference type="PRINTS" id="PR00449">
    <property type="entry name" value="RASTRNSFRMNG"/>
</dbReference>
<dbReference type="SUPFAM" id="SSF52540">
    <property type="entry name" value="P-loop containing nucleoside triphosphate hydrolases"/>
    <property type="match status" value="1"/>
</dbReference>
<evidence type="ECO:0000313" key="3">
    <source>
        <dbReference type="EMBL" id="ESO02007.1"/>
    </source>
</evidence>
<dbReference type="FunFam" id="3.40.50.300:FF:002685">
    <property type="entry name" value="RAB33A, member RAS oncogene family"/>
    <property type="match status" value="1"/>
</dbReference>
<dbReference type="PANTHER" id="PTHR47978">
    <property type="match status" value="1"/>
</dbReference>
<dbReference type="EMBL" id="AMQM01000769">
    <property type="status" value="NOT_ANNOTATED_CDS"/>
    <property type="molecule type" value="Genomic_DNA"/>
</dbReference>
<dbReference type="eggNOG" id="KOG0084">
    <property type="taxonomic scope" value="Eukaryota"/>
</dbReference>
<dbReference type="CTD" id="20196627"/>
<dbReference type="RefSeq" id="XP_009019415.1">
    <property type="nucleotide sequence ID" value="XM_009021167.1"/>
</dbReference>
<dbReference type="STRING" id="6412.T1EJ77"/>
<proteinExistence type="inferred from homology"/>
<reference evidence="3 5" key="2">
    <citation type="journal article" date="2013" name="Nature">
        <title>Insights into bilaterian evolution from three spiralian genomes.</title>
        <authorList>
            <person name="Simakov O."/>
            <person name="Marletaz F."/>
            <person name="Cho S.J."/>
            <person name="Edsinger-Gonzales E."/>
            <person name="Havlak P."/>
            <person name="Hellsten U."/>
            <person name="Kuo D.H."/>
            <person name="Larsson T."/>
            <person name="Lv J."/>
            <person name="Arendt D."/>
            <person name="Savage R."/>
            <person name="Osoegawa K."/>
            <person name="de Jong P."/>
            <person name="Grimwood J."/>
            <person name="Chapman J.A."/>
            <person name="Shapiro H."/>
            <person name="Aerts A."/>
            <person name="Otillar R.P."/>
            <person name="Terry A.Y."/>
            <person name="Boore J.L."/>
            <person name="Grigoriev I.V."/>
            <person name="Lindberg D.R."/>
            <person name="Seaver E.C."/>
            <person name="Weisblat D.A."/>
            <person name="Putnam N.H."/>
            <person name="Rokhsar D.S."/>
        </authorList>
    </citation>
    <scope>NUCLEOTIDE SEQUENCE</scope>
</reference>
<dbReference type="InterPro" id="IPR027417">
    <property type="entry name" value="P-loop_NTPase"/>
</dbReference>
<dbReference type="SMART" id="SM00174">
    <property type="entry name" value="RHO"/>
    <property type="match status" value="1"/>
</dbReference>
<reference evidence="5" key="1">
    <citation type="submission" date="2012-12" db="EMBL/GenBank/DDBJ databases">
        <authorList>
            <person name="Hellsten U."/>
            <person name="Grimwood J."/>
            <person name="Chapman J.A."/>
            <person name="Shapiro H."/>
            <person name="Aerts A."/>
            <person name="Otillar R.P."/>
            <person name="Terry A.Y."/>
            <person name="Boore J.L."/>
            <person name="Simakov O."/>
            <person name="Marletaz F."/>
            <person name="Cho S.-J."/>
            <person name="Edsinger-Gonzales E."/>
            <person name="Havlak P."/>
            <person name="Kuo D.-H."/>
            <person name="Larsson T."/>
            <person name="Lv J."/>
            <person name="Arendt D."/>
            <person name="Savage R."/>
            <person name="Osoegawa K."/>
            <person name="de Jong P."/>
            <person name="Lindberg D.R."/>
            <person name="Seaver E.C."/>
            <person name="Weisblat D.A."/>
            <person name="Putnam N.H."/>
            <person name="Grigoriev I.V."/>
            <person name="Rokhsar D.S."/>
        </authorList>
    </citation>
    <scope>NUCLEOTIDE SEQUENCE</scope>
</reference>
<dbReference type="Pfam" id="PF00071">
    <property type="entry name" value="Ras"/>
    <property type="match status" value="1"/>
</dbReference>
<dbReference type="GeneID" id="20196627"/>
<dbReference type="OrthoDB" id="10006973at2759"/>
<dbReference type="Proteomes" id="UP000015101">
    <property type="component" value="Unassembled WGS sequence"/>
</dbReference>
<dbReference type="EnsemblMetazoa" id="HelroT142806">
    <property type="protein sequence ID" value="HelroP142806"/>
    <property type="gene ID" value="HelroG142806"/>
</dbReference>
<gene>
    <name evidence="4" type="primary">20196627</name>
    <name evidence="3" type="ORF">HELRODRAFT_142806</name>
</gene>
<accession>T1EJ77</accession>
<evidence type="ECO:0000256" key="2">
    <source>
        <dbReference type="ARBA" id="ARBA00022741"/>
    </source>
</evidence>
<dbReference type="HOGENOM" id="CLU_041217_10_6_1"/>
<dbReference type="InterPro" id="IPR005225">
    <property type="entry name" value="Small_GTP-bd"/>
</dbReference>
<name>T1EJ77_HELRO</name>
<dbReference type="GO" id="GO:0005768">
    <property type="term" value="C:endosome"/>
    <property type="evidence" value="ECO:0000318"/>
    <property type="project" value="GO_Central"/>
</dbReference>
<comment type="similarity">
    <text evidence="1">Belongs to the small GTPase superfamily. Rab family.</text>
</comment>
<dbReference type="SMART" id="SM00173">
    <property type="entry name" value="RAS"/>
    <property type="match status" value="1"/>
</dbReference>
<dbReference type="GO" id="GO:0005525">
    <property type="term" value="F:GTP binding"/>
    <property type="evidence" value="ECO:0000318"/>
    <property type="project" value="GO_Central"/>
</dbReference>
<keyword evidence="2" id="KW-0547">Nucleotide-binding</keyword>
<dbReference type="PROSITE" id="PS51421">
    <property type="entry name" value="RAS"/>
    <property type="match status" value="1"/>
</dbReference>
<dbReference type="InterPro" id="IPR001806">
    <property type="entry name" value="Small_GTPase"/>
</dbReference>